<evidence type="ECO:0000313" key="2">
    <source>
        <dbReference type="Proteomes" id="UP000887540"/>
    </source>
</evidence>
<evidence type="ECO:0000259" key="1">
    <source>
        <dbReference type="PROSITE" id="PS50222"/>
    </source>
</evidence>
<dbReference type="InterPro" id="IPR011992">
    <property type="entry name" value="EF-hand-dom_pair"/>
</dbReference>
<dbReference type="InterPro" id="IPR002048">
    <property type="entry name" value="EF_hand_dom"/>
</dbReference>
<keyword evidence="2" id="KW-1185">Reference proteome</keyword>
<sequence length="70" mass="7881">MATLADLKKIYVSHDADGNGVLELDEAEQAYKALGSHAKHFDNFEAEFKKIAKNGTITFDDFKHFSNVNY</sequence>
<dbReference type="PROSITE" id="PS50222">
    <property type="entry name" value="EF_HAND_2"/>
    <property type="match status" value="1"/>
</dbReference>
<dbReference type="Gene3D" id="1.10.238.10">
    <property type="entry name" value="EF-hand"/>
    <property type="match status" value="1"/>
</dbReference>
<dbReference type="WBParaSite" id="ACRNAN_scaffold5886.g16907.t1">
    <property type="protein sequence ID" value="ACRNAN_scaffold5886.g16907.t1"/>
    <property type="gene ID" value="ACRNAN_scaffold5886.g16907"/>
</dbReference>
<organism evidence="2 3">
    <name type="scientific">Acrobeloides nanus</name>
    <dbReference type="NCBI Taxonomy" id="290746"/>
    <lineage>
        <taxon>Eukaryota</taxon>
        <taxon>Metazoa</taxon>
        <taxon>Ecdysozoa</taxon>
        <taxon>Nematoda</taxon>
        <taxon>Chromadorea</taxon>
        <taxon>Rhabditida</taxon>
        <taxon>Tylenchina</taxon>
        <taxon>Cephalobomorpha</taxon>
        <taxon>Cephaloboidea</taxon>
        <taxon>Cephalobidae</taxon>
        <taxon>Acrobeloides</taxon>
    </lineage>
</organism>
<dbReference type="GO" id="GO:0005509">
    <property type="term" value="F:calcium ion binding"/>
    <property type="evidence" value="ECO:0007669"/>
    <property type="project" value="InterPro"/>
</dbReference>
<accession>A0A914E5S5</accession>
<feature type="domain" description="EF-hand" evidence="1">
    <location>
        <begin position="2"/>
        <end position="37"/>
    </location>
</feature>
<dbReference type="Proteomes" id="UP000887540">
    <property type="component" value="Unplaced"/>
</dbReference>
<dbReference type="SUPFAM" id="SSF47473">
    <property type="entry name" value="EF-hand"/>
    <property type="match status" value="1"/>
</dbReference>
<proteinExistence type="predicted"/>
<reference evidence="3" key="1">
    <citation type="submission" date="2022-11" db="UniProtKB">
        <authorList>
            <consortium name="WormBaseParasite"/>
        </authorList>
    </citation>
    <scope>IDENTIFICATION</scope>
</reference>
<dbReference type="AlphaFoldDB" id="A0A914E5S5"/>
<evidence type="ECO:0000313" key="3">
    <source>
        <dbReference type="WBParaSite" id="ACRNAN_scaffold5886.g16907.t1"/>
    </source>
</evidence>
<protein>
    <submittedName>
        <fullName evidence="3">EF-hand domain-containing protein</fullName>
    </submittedName>
</protein>
<name>A0A914E5S5_9BILA</name>